<keyword evidence="4" id="KW-1185">Reference proteome</keyword>
<comment type="caution">
    <text evidence="3">The sequence shown here is derived from an EMBL/GenBank/DDBJ whole genome shotgun (WGS) entry which is preliminary data.</text>
</comment>
<evidence type="ECO:0000259" key="2">
    <source>
        <dbReference type="PROSITE" id="PS50828"/>
    </source>
</evidence>
<evidence type="ECO:0000313" key="4">
    <source>
        <dbReference type="Proteomes" id="UP000460549"/>
    </source>
</evidence>
<gene>
    <name evidence="3" type="ORF">FYJ80_07910</name>
</gene>
<dbReference type="EMBL" id="VUNN01000015">
    <property type="protein sequence ID" value="MSU06698.1"/>
    <property type="molecule type" value="Genomic_DNA"/>
</dbReference>
<protein>
    <recommendedName>
        <fullName evidence="2">Smr domain-containing protein</fullName>
    </recommendedName>
</protein>
<accession>A0A7X2TS65</accession>
<dbReference type="InterPro" id="IPR036063">
    <property type="entry name" value="Smr_dom_sf"/>
</dbReference>
<evidence type="ECO:0000256" key="1">
    <source>
        <dbReference type="SAM" id="MobiDB-lite"/>
    </source>
</evidence>
<dbReference type="AlphaFoldDB" id="A0A7X2TS65"/>
<organism evidence="3 4">
    <name type="scientific">Bullifex porci</name>
    <dbReference type="NCBI Taxonomy" id="2606638"/>
    <lineage>
        <taxon>Bacteria</taxon>
        <taxon>Pseudomonadati</taxon>
        <taxon>Spirochaetota</taxon>
        <taxon>Spirochaetia</taxon>
        <taxon>Spirochaetales</taxon>
        <taxon>Spirochaetaceae</taxon>
        <taxon>Bullifex</taxon>
    </lineage>
</organism>
<proteinExistence type="predicted"/>
<dbReference type="Proteomes" id="UP000460549">
    <property type="component" value="Unassembled WGS sequence"/>
</dbReference>
<dbReference type="SUPFAM" id="SSF160443">
    <property type="entry name" value="SMR domain-like"/>
    <property type="match status" value="1"/>
</dbReference>
<dbReference type="PANTHER" id="PTHR35562:SF2">
    <property type="entry name" value="DNA ENDONUCLEASE SMRA-RELATED"/>
    <property type="match status" value="1"/>
</dbReference>
<feature type="compositionally biased region" description="Basic and acidic residues" evidence="1">
    <location>
        <begin position="32"/>
        <end position="43"/>
    </location>
</feature>
<dbReference type="GO" id="GO:0004520">
    <property type="term" value="F:DNA endonuclease activity"/>
    <property type="evidence" value="ECO:0007669"/>
    <property type="project" value="TreeGrafter"/>
</dbReference>
<dbReference type="PROSITE" id="PS50828">
    <property type="entry name" value="SMR"/>
    <property type="match status" value="1"/>
</dbReference>
<evidence type="ECO:0000313" key="3">
    <source>
        <dbReference type="EMBL" id="MSU06698.1"/>
    </source>
</evidence>
<feature type="domain" description="Smr" evidence="2">
    <location>
        <begin position="541"/>
        <end position="622"/>
    </location>
</feature>
<dbReference type="Gene3D" id="3.30.1370.110">
    <property type="match status" value="1"/>
</dbReference>
<reference evidence="3 4" key="1">
    <citation type="submission" date="2019-08" db="EMBL/GenBank/DDBJ databases">
        <title>In-depth cultivation of the pig gut microbiome towards novel bacterial diversity and tailored functional studies.</title>
        <authorList>
            <person name="Wylensek D."/>
            <person name="Hitch T.C.A."/>
            <person name="Clavel T."/>
        </authorList>
    </citation>
    <scope>NUCLEOTIDE SEQUENCE [LARGE SCALE GENOMIC DNA]</scope>
    <source>
        <strain evidence="3 4">NM-380-WT-3C1</strain>
    </source>
</reference>
<dbReference type="SMART" id="SM00463">
    <property type="entry name" value="SMR"/>
    <property type="match status" value="1"/>
</dbReference>
<feature type="region of interest" description="Disordered" evidence="1">
    <location>
        <begin position="1"/>
        <end position="59"/>
    </location>
</feature>
<dbReference type="PANTHER" id="PTHR35562">
    <property type="entry name" value="DNA ENDONUCLEASE SMRA-RELATED"/>
    <property type="match status" value="1"/>
</dbReference>
<name>A0A7X2TS65_9SPIO</name>
<dbReference type="InterPro" id="IPR002625">
    <property type="entry name" value="Smr_dom"/>
</dbReference>
<sequence length="628" mass="72641">MGKKDKRRATETGRSFLTDDENLADSPFKNIVLKEKKEEEPKAKRTPPKKPSQIVQGYDPNASFKDILYNWEHTGNPYALPSKGKKEEIKAKETSFADIFAQWEKKTDKKSINKKQEIKRVSPSYKPTKDFGSLLDQFEGKPVKKQDDTPVVKEKVLDAPKPTFFKQMEEDDERPSTVAWSVFGDNKKIERAERKEEVKEEAEKSFKRVSKEYKPTKSFGDLLDSFEGKVKPKKVEEKKEVKVEKKKEIIPEKPTFFKEKEEDDERPATVAWSVFGDNKPIEREKKVKEEVKEETPIKEEIKRVSPSYKPTKDFGELLNSFEGSIKIESVKKEIVEKEEALPVKPTFFKEKEEDDERPSSVAWSVFGENKPIEREEKVKEEVKEETPIKEEIKRVSPSYKPTKDFGELLNSFECSIKTESVKKEIVEKEEVIPEKTTFFKEKEEDDERPSTVAWSIFGDNKPIIREEKKELVTEDIVEKPDTEQIVIKKAPIKKSKLFNESVNKIPQKSFEDILKEKGELRKKPREKTMNELRVMLPLATLDLHGMTYVEAESEINHFLDEALSSKIQKIAIIHGKGLHSEDGVGVLKDLVYKILNERKIAREIIVPKIQYGGTGAVWVILKKEEEAL</sequence>
<dbReference type="Pfam" id="PF01713">
    <property type="entry name" value="Smr"/>
    <property type="match status" value="1"/>
</dbReference>
<dbReference type="RefSeq" id="WP_154425755.1">
    <property type="nucleotide sequence ID" value="NZ_VUNN01000015.1"/>
</dbReference>